<feature type="binding site" evidence="3">
    <location>
        <begin position="9"/>
        <end position="28"/>
    </location>
    <ligand>
        <name>NAD(+)</name>
        <dbReference type="ChEBI" id="CHEBI:57540"/>
    </ligand>
</feature>
<dbReference type="HAMAP" id="MF_01121">
    <property type="entry name" value="Sirtuin_ClassIII"/>
    <property type="match status" value="1"/>
</dbReference>
<protein>
    <recommendedName>
        <fullName evidence="3">NAD-dependent protein deacylase</fullName>
        <ecNumber evidence="3">2.3.1.286</ecNumber>
    </recommendedName>
    <alternativeName>
        <fullName evidence="3">Regulatory protein SIR2 homolog</fullName>
    </alternativeName>
</protein>
<evidence type="ECO:0000256" key="3">
    <source>
        <dbReference type="HAMAP-Rule" id="MF_01121"/>
    </source>
</evidence>
<keyword evidence="2 3" id="KW-0520">NAD</keyword>
<evidence type="ECO:0000256" key="1">
    <source>
        <dbReference type="ARBA" id="ARBA00022679"/>
    </source>
</evidence>
<comment type="subcellular location">
    <subcellularLocation>
        <location evidence="3">Cytoplasm</location>
    </subcellularLocation>
</comment>
<feature type="binding site" evidence="3">
    <location>
        <begin position="88"/>
        <end position="91"/>
    </location>
    <ligand>
        <name>NAD(+)</name>
        <dbReference type="ChEBI" id="CHEBI:57540"/>
    </ligand>
</feature>
<dbReference type="RefSeq" id="WP_366191361.1">
    <property type="nucleotide sequence ID" value="NZ_JBFBVU010000002.1"/>
</dbReference>
<dbReference type="PANTHER" id="PTHR11085">
    <property type="entry name" value="NAD-DEPENDENT PROTEIN DEACYLASE SIRTUIN-5, MITOCHONDRIAL-RELATED"/>
    <property type="match status" value="1"/>
</dbReference>
<reference evidence="6 7" key="1">
    <citation type="submission" date="2024-07" db="EMBL/GenBank/DDBJ databases">
        <authorList>
            <person name="Kang M."/>
        </authorList>
    </citation>
    <scope>NUCLEOTIDE SEQUENCE [LARGE SCALE GENOMIC DNA]</scope>
    <source>
        <strain evidence="6 7">DFM31</strain>
    </source>
</reference>
<feature type="binding site" evidence="3">
    <location>
        <position position="56"/>
    </location>
    <ligand>
        <name>substrate</name>
    </ligand>
</feature>
<keyword evidence="6" id="KW-0012">Acyltransferase</keyword>
<dbReference type="Pfam" id="PF02146">
    <property type="entry name" value="SIR2"/>
    <property type="match status" value="1"/>
</dbReference>
<evidence type="ECO:0000313" key="6">
    <source>
        <dbReference type="EMBL" id="MEV8465717.1"/>
    </source>
</evidence>
<evidence type="ECO:0000259" key="5">
    <source>
        <dbReference type="PROSITE" id="PS50305"/>
    </source>
</evidence>
<dbReference type="Proteomes" id="UP001553161">
    <property type="component" value="Unassembled WGS sequence"/>
</dbReference>
<name>A0ABV3L2F2_9RHOB</name>
<feature type="binding site" evidence="3 4">
    <location>
        <position position="114"/>
    </location>
    <ligand>
        <name>Zn(2+)</name>
        <dbReference type="ChEBI" id="CHEBI:29105"/>
    </ligand>
</feature>
<feature type="active site" description="Proton acceptor" evidence="3 4">
    <location>
        <position position="106"/>
    </location>
</feature>
<keyword evidence="3" id="KW-0963">Cytoplasm</keyword>
<feature type="binding site" evidence="3 4">
    <location>
        <position position="133"/>
    </location>
    <ligand>
        <name>Zn(2+)</name>
        <dbReference type="ChEBI" id="CHEBI:29105"/>
    </ligand>
</feature>
<gene>
    <name evidence="3" type="primary">cobB</name>
    <name evidence="6" type="ORF">AB0T83_02840</name>
</gene>
<feature type="binding site" evidence="3">
    <location>
        <position position="53"/>
    </location>
    <ligand>
        <name>substrate</name>
    </ligand>
</feature>
<dbReference type="InterPro" id="IPR027546">
    <property type="entry name" value="Sirtuin_class_III"/>
</dbReference>
<comment type="domain">
    <text evidence="3">2 residues (Tyr-53 and Arg-56) present in a large hydrophobic pocket are probably involved in substrate specificity. They are important for desuccinylation activity, but dispensable for deacetylation activity.</text>
</comment>
<feature type="domain" description="Deacetylase sirtuin-type" evidence="5">
    <location>
        <begin position="1"/>
        <end position="230"/>
    </location>
</feature>
<organism evidence="6 7">
    <name type="scientific">Meridianimarinicoccus marinus</name>
    <dbReference type="NCBI Taxonomy" id="3231483"/>
    <lineage>
        <taxon>Bacteria</taxon>
        <taxon>Pseudomonadati</taxon>
        <taxon>Pseudomonadota</taxon>
        <taxon>Alphaproteobacteria</taxon>
        <taxon>Rhodobacterales</taxon>
        <taxon>Paracoccaceae</taxon>
        <taxon>Meridianimarinicoccus</taxon>
    </lineage>
</organism>
<evidence type="ECO:0000256" key="2">
    <source>
        <dbReference type="ARBA" id="ARBA00023027"/>
    </source>
</evidence>
<feature type="binding site" evidence="3 4">
    <location>
        <position position="136"/>
    </location>
    <ligand>
        <name>Zn(2+)</name>
        <dbReference type="ChEBI" id="CHEBI:29105"/>
    </ligand>
</feature>
<dbReference type="InterPro" id="IPR026590">
    <property type="entry name" value="Ssirtuin_cat_dom"/>
</dbReference>
<dbReference type="EMBL" id="JBFBVU010000002">
    <property type="protein sequence ID" value="MEV8465717.1"/>
    <property type="molecule type" value="Genomic_DNA"/>
</dbReference>
<dbReference type="InterPro" id="IPR029035">
    <property type="entry name" value="DHS-like_NAD/FAD-binding_dom"/>
</dbReference>
<dbReference type="CDD" id="cd01412">
    <property type="entry name" value="SIRT5_Af1_CobB"/>
    <property type="match status" value="1"/>
</dbReference>
<dbReference type="PANTHER" id="PTHR11085:SF4">
    <property type="entry name" value="NAD-DEPENDENT PROTEIN DEACYLASE"/>
    <property type="match status" value="1"/>
</dbReference>
<comment type="similarity">
    <text evidence="3">Belongs to the sirtuin family. Class III subfamily.</text>
</comment>
<keyword evidence="3 4" id="KW-0479">Metal-binding</keyword>
<keyword evidence="3 4" id="KW-0862">Zinc</keyword>
<evidence type="ECO:0000256" key="4">
    <source>
        <dbReference type="PROSITE-ProRule" id="PRU00236"/>
    </source>
</evidence>
<feature type="binding site" evidence="3 4">
    <location>
        <position position="117"/>
    </location>
    <ligand>
        <name>Zn(2+)</name>
        <dbReference type="ChEBI" id="CHEBI:29105"/>
    </ligand>
</feature>
<dbReference type="InterPro" id="IPR026591">
    <property type="entry name" value="Sirtuin_cat_small_dom_sf"/>
</dbReference>
<comment type="catalytic activity">
    <reaction evidence="3">
        <text>N(6)-acetyl-L-lysyl-[protein] + NAD(+) + H2O = 2''-O-acetyl-ADP-D-ribose + nicotinamide + L-lysyl-[protein]</text>
        <dbReference type="Rhea" id="RHEA:43636"/>
        <dbReference type="Rhea" id="RHEA-COMP:9752"/>
        <dbReference type="Rhea" id="RHEA-COMP:10731"/>
        <dbReference type="ChEBI" id="CHEBI:15377"/>
        <dbReference type="ChEBI" id="CHEBI:17154"/>
        <dbReference type="ChEBI" id="CHEBI:29969"/>
        <dbReference type="ChEBI" id="CHEBI:57540"/>
        <dbReference type="ChEBI" id="CHEBI:61930"/>
        <dbReference type="ChEBI" id="CHEBI:83767"/>
        <dbReference type="EC" id="2.3.1.286"/>
    </reaction>
</comment>
<dbReference type="InterPro" id="IPR050134">
    <property type="entry name" value="NAD-dep_sirtuin_deacylases"/>
</dbReference>
<evidence type="ECO:0000313" key="7">
    <source>
        <dbReference type="Proteomes" id="UP001553161"/>
    </source>
</evidence>
<comment type="function">
    <text evidence="3">NAD-dependent lysine deacetylase and desuccinylase that specifically removes acetyl and succinyl groups on target proteins. Modulates the activities of several proteins which are inactive in their acylated form.</text>
</comment>
<dbReference type="EC" id="2.3.1.286" evidence="3"/>
<dbReference type="InterPro" id="IPR003000">
    <property type="entry name" value="Sirtuin"/>
</dbReference>
<sequence>MPAIVVLSGAGLSAESGLGTFRDTSGLWARYDLRDVATPEGFARNPQLVHDFYNARRANALASEPNAAHRALARLEAALGLEMYCVTQNIDPLLEQAGMRRVVHMHGQLMRMQCAGCGHRWDAPASTRADDPCPACNGPHTRPDVVWFGEIPYYMDEIAEALESCAVFVSIGTSGSVYPAAGFVQIAREAGAHTVELNLEASETASQFDELRQGPASAVVAQWVEEILSAHRDTNPV</sequence>
<feature type="binding site" evidence="3">
    <location>
        <begin position="198"/>
        <end position="200"/>
    </location>
    <ligand>
        <name>NAD(+)</name>
        <dbReference type="ChEBI" id="CHEBI:57540"/>
    </ligand>
</feature>
<accession>A0ABV3L2F2</accession>
<comment type="caution">
    <text evidence="6">The sequence shown here is derived from an EMBL/GenBank/DDBJ whole genome shotgun (WGS) entry which is preliminary data.</text>
</comment>
<dbReference type="GO" id="GO:0034979">
    <property type="term" value="F:NAD-dependent protein lysine deacetylase activity"/>
    <property type="evidence" value="ECO:0007669"/>
    <property type="project" value="UniProtKB-EC"/>
</dbReference>
<keyword evidence="1 6" id="KW-0808">Transferase</keyword>
<dbReference type="Gene3D" id="3.40.50.1220">
    <property type="entry name" value="TPP-binding domain"/>
    <property type="match status" value="1"/>
</dbReference>
<feature type="binding site" evidence="3">
    <location>
        <begin position="172"/>
        <end position="174"/>
    </location>
    <ligand>
        <name>NAD(+)</name>
        <dbReference type="ChEBI" id="CHEBI:57540"/>
    </ligand>
</feature>
<comment type="cofactor">
    <cofactor evidence="3">
        <name>Zn(2+)</name>
        <dbReference type="ChEBI" id="CHEBI:29105"/>
    </cofactor>
    <text evidence="3">Binds 1 zinc ion per subunit.</text>
</comment>
<feature type="binding site" evidence="3">
    <location>
        <position position="216"/>
    </location>
    <ligand>
        <name>NAD(+)</name>
        <dbReference type="ChEBI" id="CHEBI:57540"/>
    </ligand>
</feature>
<keyword evidence="7" id="KW-1185">Reference proteome</keyword>
<dbReference type="PROSITE" id="PS50305">
    <property type="entry name" value="SIRTUIN"/>
    <property type="match status" value="1"/>
</dbReference>
<dbReference type="Gene3D" id="3.30.1600.10">
    <property type="entry name" value="SIR2/SIRT2 'Small Domain"/>
    <property type="match status" value="1"/>
</dbReference>
<dbReference type="SUPFAM" id="SSF52467">
    <property type="entry name" value="DHS-like NAD/FAD-binding domain"/>
    <property type="match status" value="1"/>
</dbReference>
<comment type="catalytic activity">
    <reaction evidence="3">
        <text>N(6)-succinyl-L-lysyl-[protein] + NAD(+) + H2O = 2''-O-succinyl-ADP-D-ribose + nicotinamide + L-lysyl-[protein]</text>
        <dbReference type="Rhea" id="RHEA:47668"/>
        <dbReference type="Rhea" id="RHEA-COMP:9752"/>
        <dbReference type="Rhea" id="RHEA-COMP:11877"/>
        <dbReference type="ChEBI" id="CHEBI:15377"/>
        <dbReference type="ChEBI" id="CHEBI:17154"/>
        <dbReference type="ChEBI" id="CHEBI:29969"/>
        <dbReference type="ChEBI" id="CHEBI:57540"/>
        <dbReference type="ChEBI" id="CHEBI:87830"/>
        <dbReference type="ChEBI" id="CHEBI:87832"/>
    </reaction>
</comment>
<proteinExistence type="inferred from homology"/>